<evidence type="ECO:0000313" key="5">
    <source>
        <dbReference type="Proteomes" id="UP001359485"/>
    </source>
</evidence>
<comment type="caution">
    <text evidence="2">Lacks conserved residue(s) required for the propagation of feature annotation.</text>
</comment>
<evidence type="ECO:0000259" key="3">
    <source>
        <dbReference type="PROSITE" id="PS51004"/>
    </source>
</evidence>
<sequence length="174" mass="19389">MASSRVFCYKEFVLELKWLPGLGLFKGPPALEICQNFIRILVRPGPGRLLLCGTNAFTPVCREYSYQIKLAGAHPAFTPQNGDYKVEKEKDGKAICPFDPHHNSTAIYVDGELYTGTVADFAGIDPIIYREPLQTEHYVSLNLNEMFEFAAVKQAYEGNGLISSDCSDLPEGYK</sequence>
<evidence type="ECO:0000256" key="1">
    <source>
        <dbReference type="ARBA" id="ARBA00022782"/>
    </source>
</evidence>
<feature type="domain" description="Sema" evidence="3">
    <location>
        <begin position="1"/>
        <end position="174"/>
    </location>
</feature>
<dbReference type="InterPro" id="IPR001627">
    <property type="entry name" value="Semap_dom"/>
</dbReference>
<dbReference type="EMBL" id="JAWJWF010000046">
    <property type="protein sequence ID" value="KAK6624426.1"/>
    <property type="molecule type" value="Genomic_DNA"/>
</dbReference>
<dbReference type="Proteomes" id="UP001359485">
    <property type="component" value="Unassembled WGS sequence"/>
</dbReference>
<evidence type="ECO:0000256" key="2">
    <source>
        <dbReference type="PROSITE-ProRule" id="PRU00352"/>
    </source>
</evidence>
<accession>A0ABR1APL1</accession>
<name>A0ABR1APL1_POLSC</name>
<organism evidence="4 5">
    <name type="scientific">Polyplax serrata</name>
    <name type="common">Common mouse louse</name>
    <dbReference type="NCBI Taxonomy" id="468196"/>
    <lineage>
        <taxon>Eukaryota</taxon>
        <taxon>Metazoa</taxon>
        <taxon>Ecdysozoa</taxon>
        <taxon>Arthropoda</taxon>
        <taxon>Hexapoda</taxon>
        <taxon>Insecta</taxon>
        <taxon>Pterygota</taxon>
        <taxon>Neoptera</taxon>
        <taxon>Paraneoptera</taxon>
        <taxon>Psocodea</taxon>
        <taxon>Troctomorpha</taxon>
        <taxon>Phthiraptera</taxon>
        <taxon>Anoplura</taxon>
        <taxon>Polyplacidae</taxon>
        <taxon>Polyplax</taxon>
    </lineage>
</organism>
<dbReference type="InterPro" id="IPR015943">
    <property type="entry name" value="WD40/YVTN_repeat-like_dom_sf"/>
</dbReference>
<proteinExistence type="predicted"/>
<dbReference type="SUPFAM" id="SSF101912">
    <property type="entry name" value="Sema domain"/>
    <property type="match status" value="1"/>
</dbReference>
<dbReference type="InterPro" id="IPR027231">
    <property type="entry name" value="Semaphorin"/>
</dbReference>
<gene>
    <name evidence="4" type="ORF">RUM44_011285</name>
</gene>
<keyword evidence="1" id="KW-0221">Differentiation</keyword>
<dbReference type="Gene3D" id="2.130.10.10">
    <property type="entry name" value="YVTN repeat-like/Quinoprotein amine dehydrogenase"/>
    <property type="match status" value="1"/>
</dbReference>
<dbReference type="InterPro" id="IPR036352">
    <property type="entry name" value="Semap_dom_sf"/>
</dbReference>
<protein>
    <recommendedName>
        <fullName evidence="3">Sema domain-containing protein</fullName>
    </recommendedName>
</protein>
<dbReference type="PANTHER" id="PTHR11036">
    <property type="entry name" value="SEMAPHORIN"/>
    <property type="match status" value="1"/>
</dbReference>
<evidence type="ECO:0000313" key="4">
    <source>
        <dbReference type="EMBL" id="KAK6624426.1"/>
    </source>
</evidence>
<keyword evidence="5" id="KW-1185">Reference proteome</keyword>
<comment type="caution">
    <text evidence="4">The sequence shown here is derived from an EMBL/GenBank/DDBJ whole genome shotgun (WGS) entry which is preliminary data.</text>
</comment>
<dbReference type="PROSITE" id="PS51004">
    <property type="entry name" value="SEMA"/>
    <property type="match status" value="1"/>
</dbReference>
<reference evidence="4 5" key="1">
    <citation type="submission" date="2023-09" db="EMBL/GenBank/DDBJ databases">
        <title>Genomes of two closely related lineages of the louse Polyplax serrata with different host specificities.</title>
        <authorList>
            <person name="Martinu J."/>
            <person name="Tarabai H."/>
            <person name="Stefka J."/>
            <person name="Hypsa V."/>
        </authorList>
    </citation>
    <scope>NUCLEOTIDE SEQUENCE [LARGE SCALE GENOMIC DNA]</scope>
    <source>
        <strain evidence="4">98ZLc_SE</strain>
    </source>
</reference>
<dbReference type="PANTHER" id="PTHR11036:SF127">
    <property type="entry name" value="SEMAPHORIN-1A"/>
    <property type="match status" value="1"/>
</dbReference>